<dbReference type="AlphaFoldDB" id="A0A497UYX9"/>
<comment type="caution">
    <text evidence="2">The sequence shown here is derived from an EMBL/GenBank/DDBJ whole genome shotgun (WGS) entry which is preliminary data.</text>
</comment>
<evidence type="ECO:0000313" key="4">
    <source>
        <dbReference type="Proteomes" id="UP000275027"/>
    </source>
</evidence>
<evidence type="ECO:0000313" key="1">
    <source>
        <dbReference type="EMBL" id="PKW29423.1"/>
    </source>
</evidence>
<accession>A0A497UYX9</accession>
<dbReference type="SUPFAM" id="SSF49464">
    <property type="entry name" value="Carboxypeptidase regulatory domain-like"/>
    <property type="match status" value="1"/>
</dbReference>
<evidence type="ECO:0008006" key="5">
    <source>
        <dbReference type="Google" id="ProtNLM"/>
    </source>
</evidence>
<reference evidence="1 3" key="1">
    <citation type="submission" date="2017-12" db="EMBL/GenBank/DDBJ databases">
        <title>Genomic Encyclopedia of Type Strains, Phase III (KMG-III): the genomes of soil and plant-associated and newly described type strains.</title>
        <authorList>
            <person name="Whitman W."/>
        </authorList>
    </citation>
    <scope>NUCLEOTIDE SEQUENCE [LARGE SCALE GENOMIC DNA]</scope>
    <source>
        <strain evidence="1 3">IP-10</strain>
    </source>
</reference>
<reference evidence="2 4" key="2">
    <citation type="submission" date="2018-10" db="EMBL/GenBank/DDBJ databases">
        <title>Genomic Encyclopedia of Archaeal and Bacterial Type Strains, Phase II (KMG-II): from individual species to whole genera.</title>
        <authorList>
            <person name="Goeker M."/>
        </authorList>
    </citation>
    <scope>NUCLEOTIDE SEQUENCE [LARGE SCALE GENOMIC DNA]</scope>
    <source>
        <strain evidence="2 4">DSM 21886</strain>
    </source>
</reference>
<protein>
    <recommendedName>
        <fullName evidence="5">Carboxypeptidase-like protein</fullName>
    </recommendedName>
</protein>
<proteinExistence type="predicted"/>
<gene>
    <name evidence="1" type="ORF">B0G92_1059</name>
    <name evidence="2" type="ORF">CLV50_0446</name>
</gene>
<sequence length="237" mass="26917">MKTSFLFAFLFIAHFAFSQEKIIRGKVTGSGNNVEGINVVNLVNEKSAVTNAAGEFRILAKEDDLLVLSALNFEYKRKIIDADDLKSDVVIIEMIPKANQLDEVEITKYNNINAVSLGILSKPAKVYTPAERKLRTATTGLLDPLINLMSGRTKRLKQNISVEKKQILLEKVNDLFDDEFYTQTLKINPDYIMAFKYFCIEDFKFASAVRGKNKTLATFWINELAVEYNKLQSDEKQ</sequence>
<evidence type="ECO:0000313" key="3">
    <source>
        <dbReference type="Proteomes" id="UP000233767"/>
    </source>
</evidence>
<dbReference type="Pfam" id="PF13715">
    <property type="entry name" value="CarbopepD_reg_2"/>
    <property type="match status" value="1"/>
</dbReference>
<evidence type="ECO:0000313" key="2">
    <source>
        <dbReference type="EMBL" id="RLJ35077.1"/>
    </source>
</evidence>
<dbReference type="Proteomes" id="UP000275027">
    <property type="component" value="Unassembled WGS sequence"/>
</dbReference>
<dbReference type="EMBL" id="RCCB01000010">
    <property type="protein sequence ID" value="RLJ35077.1"/>
    <property type="molecule type" value="Genomic_DNA"/>
</dbReference>
<keyword evidence="3" id="KW-1185">Reference proteome</keyword>
<dbReference type="EMBL" id="PJND01000007">
    <property type="protein sequence ID" value="PKW29423.1"/>
    <property type="molecule type" value="Genomic_DNA"/>
</dbReference>
<dbReference type="RefSeq" id="WP_101471326.1">
    <property type="nucleotide sequence ID" value="NZ_PJND01000007.1"/>
</dbReference>
<dbReference type="Proteomes" id="UP000233767">
    <property type="component" value="Unassembled WGS sequence"/>
</dbReference>
<name>A0A497UYX9_9FLAO</name>
<organism evidence="2 4">
    <name type="scientific">Flavobacterium lindanitolerans</name>
    <dbReference type="NCBI Taxonomy" id="428988"/>
    <lineage>
        <taxon>Bacteria</taxon>
        <taxon>Pseudomonadati</taxon>
        <taxon>Bacteroidota</taxon>
        <taxon>Flavobacteriia</taxon>
        <taxon>Flavobacteriales</taxon>
        <taxon>Flavobacteriaceae</taxon>
        <taxon>Flavobacterium</taxon>
    </lineage>
</organism>
<dbReference type="InterPro" id="IPR008969">
    <property type="entry name" value="CarboxyPept-like_regulatory"/>
</dbReference>